<keyword evidence="4 13" id="KW-1003">Cell membrane</keyword>
<feature type="binding site" description="M1 metal binding site" evidence="13">
    <location>
        <position position="149"/>
    </location>
    <ligand>
        <name>Zn(2+)</name>
        <dbReference type="ChEBI" id="CHEBI:29105"/>
    </ligand>
</feature>
<dbReference type="GO" id="GO:0046872">
    <property type="term" value="F:metal ion binding"/>
    <property type="evidence" value="ECO:0007669"/>
    <property type="project" value="UniProtKB-KW"/>
</dbReference>
<evidence type="ECO:0000256" key="1">
    <source>
        <dbReference type="ARBA" id="ARBA00004651"/>
    </source>
</evidence>
<evidence type="ECO:0000256" key="2">
    <source>
        <dbReference type="ARBA" id="ARBA00009703"/>
    </source>
</evidence>
<keyword evidence="5 13" id="KW-0812">Transmembrane</keyword>
<evidence type="ECO:0000256" key="11">
    <source>
        <dbReference type="ARBA" id="ARBA00023065"/>
    </source>
</evidence>
<dbReference type="STRING" id="38302.SAMN04488535_1287"/>
<feature type="transmembrane region" description="Helical" evidence="13">
    <location>
        <begin position="20"/>
        <end position="43"/>
    </location>
</feature>
<feature type="binding site" description="M2 metal binding site" evidence="13">
    <location>
        <position position="175"/>
    </location>
    <ligand>
        <name>Fe(2+)</name>
        <dbReference type="ChEBI" id="CHEBI:29033"/>
    </ligand>
</feature>
<name>A0A1G9P422_9CORY</name>
<dbReference type="Proteomes" id="UP000199350">
    <property type="component" value="Chromosome I"/>
</dbReference>
<feature type="binding site" description="M2 metal binding site" evidence="13">
    <location>
        <position position="149"/>
    </location>
    <ligand>
        <name>Fe(2+)</name>
        <dbReference type="ChEBI" id="CHEBI:29033"/>
    </ligand>
</feature>
<evidence type="ECO:0000256" key="4">
    <source>
        <dbReference type="ARBA" id="ARBA00022475"/>
    </source>
</evidence>
<keyword evidence="8 13" id="KW-0864">Zinc transport</keyword>
<protein>
    <recommendedName>
        <fullName evidence="13">Zinc transporter ZupT</fullName>
    </recommendedName>
</protein>
<keyword evidence="6" id="KW-0479">Metal-binding</keyword>
<evidence type="ECO:0000256" key="5">
    <source>
        <dbReference type="ARBA" id="ARBA00022692"/>
    </source>
</evidence>
<dbReference type="InterPro" id="IPR003689">
    <property type="entry name" value="ZIP"/>
</dbReference>
<evidence type="ECO:0000256" key="10">
    <source>
        <dbReference type="ARBA" id="ARBA00023004"/>
    </source>
</evidence>
<sequence length="278" mass="28339">MERLHCVGVNIGTTFDASAVAVAFTITLLAGISTGIGGVLVALKSNPSNRFLAGSLGFSAGVMIYISLMELLPGGIDDLAGVYGDRGDLYGVLAFFGGVLLIAVIDRLVPEPINPHEFPDEGGRLQASTTMMRAGLLTGVAIAIHNFPEGLATFIAALGDPTLALPIAVAIAVHNIPEGIAVAAPLREATGKKWRAAGWATLSGLAEPLGAAIGFLLLMPFMGPATLGLAFAAVAGIMVFISFDKLLPSAIATGAHHHCVYGVIAGMALMAGSLIALN</sequence>
<keyword evidence="9 13" id="KW-1133">Transmembrane helix</keyword>
<feature type="transmembrane region" description="Helical" evidence="13">
    <location>
        <begin position="163"/>
        <end position="184"/>
    </location>
</feature>
<keyword evidence="7 13" id="KW-0862">Zinc</keyword>
<proteinExistence type="inferred from homology"/>
<dbReference type="InterPro" id="IPR023498">
    <property type="entry name" value="Zn_transptr_ZupT"/>
</dbReference>
<evidence type="ECO:0000256" key="3">
    <source>
        <dbReference type="ARBA" id="ARBA00022448"/>
    </source>
</evidence>
<keyword evidence="3 13" id="KW-0813">Transport</keyword>
<keyword evidence="15" id="KW-1185">Reference proteome</keyword>
<feature type="transmembrane region" description="Helical" evidence="13">
    <location>
        <begin position="134"/>
        <end position="157"/>
    </location>
</feature>
<dbReference type="HAMAP" id="MF_00548">
    <property type="entry name" value="ZupT"/>
    <property type="match status" value="1"/>
</dbReference>
<feature type="transmembrane region" description="Helical" evidence="13">
    <location>
        <begin position="196"/>
        <end position="219"/>
    </location>
</feature>
<evidence type="ECO:0000256" key="8">
    <source>
        <dbReference type="ARBA" id="ARBA00022906"/>
    </source>
</evidence>
<feature type="transmembrane region" description="Helical" evidence="13">
    <location>
        <begin position="259"/>
        <end position="277"/>
    </location>
</feature>
<evidence type="ECO:0000256" key="13">
    <source>
        <dbReference type="HAMAP-Rule" id="MF_00548"/>
    </source>
</evidence>
<dbReference type="PANTHER" id="PTHR11040:SF205">
    <property type="entry name" value="ZINC TRANSPORTER ZUPT"/>
    <property type="match status" value="1"/>
</dbReference>
<feature type="binding site" description="M1 metal binding site" evidence="13">
    <location>
        <position position="178"/>
    </location>
    <ligand>
        <name>Zn(2+)</name>
        <dbReference type="ChEBI" id="CHEBI:29105"/>
    </ligand>
</feature>
<comment type="function">
    <text evidence="13">Mediates zinc uptake. May also transport other divalent cations.</text>
</comment>
<feature type="transmembrane region" description="Helical" evidence="13">
    <location>
        <begin position="89"/>
        <end position="109"/>
    </location>
</feature>
<dbReference type="GO" id="GO:0005886">
    <property type="term" value="C:plasma membrane"/>
    <property type="evidence" value="ECO:0007669"/>
    <property type="project" value="UniProtKB-SubCell"/>
</dbReference>
<dbReference type="PANTHER" id="PTHR11040">
    <property type="entry name" value="ZINC/IRON TRANSPORTER"/>
    <property type="match status" value="1"/>
</dbReference>
<keyword evidence="11 13" id="KW-0406">Ion transport</keyword>
<accession>A0A1G9P422</accession>
<gene>
    <name evidence="13" type="primary">zupT</name>
    <name evidence="14" type="ORF">SAMN04488535_1287</name>
</gene>
<evidence type="ECO:0000256" key="7">
    <source>
        <dbReference type="ARBA" id="ARBA00022833"/>
    </source>
</evidence>
<dbReference type="GO" id="GO:0005385">
    <property type="term" value="F:zinc ion transmembrane transporter activity"/>
    <property type="evidence" value="ECO:0007669"/>
    <property type="project" value="UniProtKB-UniRule"/>
</dbReference>
<evidence type="ECO:0000256" key="6">
    <source>
        <dbReference type="ARBA" id="ARBA00022723"/>
    </source>
</evidence>
<evidence type="ECO:0000313" key="14">
    <source>
        <dbReference type="EMBL" id="SDL92977.1"/>
    </source>
</evidence>
<evidence type="ECO:0000313" key="15">
    <source>
        <dbReference type="Proteomes" id="UP000199350"/>
    </source>
</evidence>
<comment type="similarity">
    <text evidence="2 13">Belongs to the ZIP transporter (TC 2.A.5) family. ZupT subfamily.</text>
</comment>
<dbReference type="AlphaFoldDB" id="A0A1G9P422"/>
<keyword evidence="12 13" id="KW-0472">Membrane</keyword>
<dbReference type="EMBL" id="LT629700">
    <property type="protein sequence ID" value="SDL92977.1"/>
    <property type="molecule type" value="Genomic_DNA"/>
</dbReference>
<feature type="transmembrane region" description="Helical" evidence="13">
    <location>
        <begin position="225"/>
        <end position="247"/>
    </location>
</feature>
<evidence type="ECO:0000256" key="9">
    <source>
        <dbReference type="ARBA" id="ARBA00022989"/>
    </source>
</evidence>
<feature type="binding site" description="M1 metal binding site" evidence="13">
    <location>
        <position position="174"/>
    </location>
    <ligand>
        <name>Zn(2+)</name>
        <dbReference type="ChEBI" id="CHEBI:29105"/>
    </ligand>
</feature>
<feature type="binding site" description="M2 metal binding site" evidence="13">
    <location>
        <position position="146"/>
    </location>
    <ligand>
        <name>Fe(2+)</name>
        <dbReference type="ChEBI" id="CHEBI:29033"/>
    </ligand>
</feature>
<feature type="binding site" description="M2 metal binding site" evidence="13">
    <location>
        <position position="178"/>
    </location>
    <ligand>
        <name>Fe(2+)</name>
        <dbReference type="ChEBI" id="CHEBI:29033"/>
    </ligand>
</feature>
<reference evidence="15" key="1">
    <citation type="submission" date="2016-10" db="EMBL/GenBank/DDBJ databases">
        <authorList>
            <person name="Varghese N."/>
            <person name="Submissions S."/>
        </authorList>
    </citation>
    <scope>NUCLEOTIDE SEQUENCE [LARGE SCALE GENOMIC DNA]</scope>
    <source>
        <strain evidence="15">DSM 20632</strain>
    </source>
</reference>
<evidence type="ECO:0000256" key="12">
    <source>
        <dbReference type="ARBA" id="ARBA00023136"/>
    </source>
</evidence>
<dbReference type="NCBIfam" id="NF003243">
    <property type="entry name" value="PRK04201.1"/>
    <property type="match status" value="1"/>
</dbReference>
<feature type="binding site" description="M2 metal binding site" evidence="13">
    <location>
        <position position="207"/>
    </location>
    <ligand>
        <name>Fe(2+)</name>
        <dbReference type="ChEBI" id="CHEBI:29033"/>
    </ligand>
</feature>
<comment type="catalytic activity">
    <reaction evidence="13">
        <text>Zn(2+)(in) = Zn(2+)(out)</text>
        <dbReference type="Rhea" id="RHEA:29351"/>
        <dbReference type="ChEBI" id="CHEBI:29105"/>
    </reaction>
</comment>
<keyword evidence="10" id="KW-0408">Iron</keyword>
<organism evidence="14 15">
    <name type="scientific">Corynebacterium mycetoides</name>
    <dbReference type="NCBI Taxonomy" id="38302"/>
    <lineage>
        <taxon>Bacteria</taxon>
        <taxon>Bacillati</taxon>
        <taxon>Actinomycetota</taxon>
        <taxon>Actinomycetes</taxon>
        <taxon>Mycobacteriales</taxon>
        <taxon>Corynebacteriaceae</taxon>
        <taxon>Corynebacterium</taxon>
    </lineage>
</organism>
<comment type="subcellular location">
    <subcellularLocation>
        <location evidence="1 13">Cell membrane</location>
        <topology evidence="1 13">Multi-pass membrane protein</topology>
    </subcellularLocation>
</comment>
<feature type="transmembrane region" description="Helical" evidence="13">
    <location>
        <begin position="50"/>
        <end position="69"/>
    </location>
</feature>
<dbReference type="Pfam" id="PF02535">
    <property type="entry name" value="Zip"/>
    <property type="match status" value="1"/>
</dbReference>